<sequence length="418" mass="46501">MDGTLNLPQNSPPTEIVSSSQNVSPALNVSHFVSFTPSLNVPPSQNVGIATVNDPVLQIQQRGQSLPSPRDMFTSIANLGNTGAINAWMQGAVSPQDRALQSQAIIARLKSAIDIAIDCAIQVDNSIIKPEKLFDQPGGKTNYETLIGFFKQNSTEQNNTEKGSRKDRCFSGIERLWNGWTVKFEQILPELWSVRWIERLYSLAVDRYTIDEALLAINFTINERLSRKGPGQRRTTDATVRDIQAAQCILEEWRRKVNEDPGPVNYLEAYLARKEADHHARIQQESIGHPENTQISAPNEAEEDQAGEEQEEVGEGGQAGLGLTEPTELGKLKDNWEAVFNLANDGPPGIRMELQRILVPKPGGEDNRLFTHLLKEVRSRYRIWAPKQSKRGPPATALDGATSQTGKHGKRQKFSHEN</sequence>
<dbReference type="EMBL" id="JBBBZM010000230">
    <property type="protein sequence ID" value="KAL0631601.1"/>
    <property type="molecule type" value="Genomic_DNA"/>
</dbReference>
<feature type="compositionally biased region" description="Acidic residues" evidence="1">
    <location>
        <begin position="300"/>
        <end position="314"/>
    </location>
</feature>
<feature type="compositionally biased region" description="Basic residues" evidence="1">
    <location>
        <begin position="407"/>
        <end position="418"/>
    </location>
</feature>
<evidence type="ECO:0000313" key="3">
    <source>
        <dbReference type="Proteomes" id="UP001447188"/>
    </source>
</evidence>
<protein>
    <recommendedName>
        <fullName evidence="4">Gag protein</fullName>
    </recommendedName>
</protein>
<reference evidence="2 3" key="1">
    <citation type="submission" date="2024-02" db="EMBL/GenBank/DDBJ databases">
        <title>Discinaceae phylogenomics.</title>
        <authorList>
            <person name="Dirks A.C."/>
            <person name="James T.Y."/>
        </authorList>
    </citation>
    <scope>NUCLEOTIDE SEQUENCE [LARGE SCALE GENOMIC DNA]</scope>
    <source>
        <strain evidence="2 3">ACD0624</strain>
    </source>
</reference>
<name>A0ABR3G7P1_9PEZI</name>
<organism evidence="2 3">
    <name type="scientific">Discina gigas</name>
    <dbReference type="NCBI Taxonomy" id="1032678"/>
    <lineage>
        <taxon>Eukaryota</taxon>
        <taxon>Fungi</taxon>
        <taxon>Dikarya</taxon>
        <taxon>Ascomycota</taxon>
        <taxon>Pezizomycotina</taxon>
        <taxon>Pezizomycetes</taxon>
        <taxon>Pezizales</taxon>
        <taxon>Discinaceae</taxon>
        <taxon>Discina</taxon>
    </lineage>
</organism>
<proteinExistence type="predicted"/>
<feature type="compositionally biased region" description="Polar residues" evidence="1">
    <location>
        <begin position="286"/>
        <end position="297"/>
    </location>
</feature>
<dbReference type="Proteomes" id="UP001447188">
    <property type="component" value="Unassembled WGS sequence"/>
</dbReference>
<evidence type="ECO:0008006" key="4">
    <source>
        <dbReference type="Google" id="ProtNLM"/>
    </source>
</evidence>
<comment type="caution">
    <text evidence="2">The sequence shown here is derived from an EMBL/GenBank/DDBJ whole genome shotgun (WGS) entry which is preliminary data.</text>
</comment>
<evidence type="ECO:0000313" key="2">
    <source>
        <dbReference type="EMBL" id="KAL0631601.1"/>
    </source>
</evidence>
<gene>
    <name evidence="2" type="ORF">Q9L58_009531</name>
</gene>
<evidence type="ECO:0000256" key="1">
    <source>
        <dbReference type="SAM" id="MobiDB-lite"/>
    </source>
</evidence>
<accession>A0ABR3G7P1</accession>
<keyword evidence="3" id="KW-1185">Reference proteome</keyword>
<feature type="region of interest" description="Disordered" evidence="1">
    <location>
        <begin position="385"/>
        <end position="418"/>
    </location>
</feature>
<feature type="region of interest" description="Disordered" evidence="1">
    <location>
        <begin position="286"/>
        <end position="325"/>
    </location>
</feature>
<feature type="region of interest" description="Disordered" evidence="1">
    <location>
        <begin position="1"/>
        <end position="20"/>
    </location>
</feature>